<dbReference type="InterPro" id="IPR013424">
    <property type="entry name" value="Ice-binding_C"/>
</dbReference>
<accession>A0AA40ST38</accession>
<keyword evidence="3" id="KW-1185">Reference proteome</keyword>
<dbReference type="EMBL" id="VJXY01000001">
    <property type="protein sequence ID" value="MBD6614544.1"/>
    <property type="molecule type" value="Genomic_DNA"/>
</dbReference>
<reference evidence="2" key="1">
    <citation type="submission" date="2019-07" db="EMBL/GenBank/DDBJ databases">
        <title>Toxilogical consequences of a new and cryptic species of cyanobacteria (Komarekiella delphini-convector) recovered from the epidermis of a bottlenose dolphin and 1500 ft. in the air.</title>
        <authorList>
            <person name="Brown A.O."/>
            <person name="Dvorak P."/>
            <person name="Villanueva C.D."/>
            <person name="Foss A.J."/>
            <person name="Garvey A.D."/>
            <person name="Gibson Q.A."/>
            <person name="Johansen J.R."/>
            <person name="Casamatta D.A."/>
        </authorList>
    </citation>
    <scope>NUCLEOTIDE SEQUENCE</scope>
    <source>
        <strain evidence="2">SJRDD-AB1</strain>
    </source>
</reference>
<dbReference type="Proteomes" id="UP001165986">
    <property type="component" value="Unassembled WGS sequence"/>
</dbReference>
<sequence length="185" mass="19978">MKLTQKLYIAIAAVAMSWGVLEAVPAGAVTLNFDWTGNTGYSVRGTFAYDETQDYATVDESKLQFITVDVFDSSKKLLNSFAPIINGSITYDFLDFNYDTATKSLFGFFDVGQDKAQNTDYYLFGNIGLSLSLRNPAKGTIDQNNGLISVTSTTPVPEPLTTGGTVLAGGIGWLVRKQANAQTKA</sequence>
<dbReference type="NCBIfam" id="TIGR02595">
    <property type="entry name" value="PEP_CTERM"/>
    <property type="match status" value="1"/>
</dbReference>
<organism evidence="2 3">
    <name type="scientific">Komarekiella delphini-convector SJRDD-AB1</name>
    <dbReference type="NCBI Taxonomy" id="2593771"/>
    <lineage>
        <taxon>Bacteria</taxon>
        <taxon>Bacillati</taxon>
        <taxon>Cyanobacteriota</taxon>
        <taxon>Cyanophyceae</taxon>
        <taxon>Nostocales</taxon>
        <taxon>Nostocaceae</taxon>
        <taxon>Komarekiella</taxon>
        <taxon>Komarekiella delphini-convector</taxon>
    </lineage>
</organism>
<evidence type="ECO:0000313" key="2">
    <source>
        <dbReference type="EMBL" id="MBD6614544.1"/>
    </source>
</evidence>
<dbReference type="AlphaFoldDB" id="A0AA40ST38"/>
<comment type="caution">
    <text evidence="2">The sequence shown here is derived from an EMBL/GenBank/DDBJ whole genome shotgun (WGS) entry which is preliminary data.</text>
</comment>
<evidence type="ECO:0000313" key="3">
    <source>
        <dbReference type="Proteomes" id="UP001165986"/>
    </source>
</evidence>
<protein>
    <submittedName>
        <fullName evidence="2">PEP-CTERM sorting domain-containing protein</fullName>
    </submittedName>
</protein>
<feature type="chain" id="PRO_5041252370" evidence="1">
    <location>
        <begin position="23"/>
        <end position="185"/>
    </location>
</feature>
<proteinExistence type="predicted"/>
<feature type="signal peptide" evidence="1">
    <location>
        <begin position="1"/>
        <end position="22"/>
    </location>
</feature>
<evidence type="ECO:0000256" key="1">
    <source>
        <dbReference type="SAM" id="SignalP"/>
    </source>
</evidence>
<dbReference type="RefSeq" id="WP_191755788.1">
    <property type="nucleotide sequence ID" value="NZ_VJXY01000001.1"/>
</dbReference>
<name>A0AA40ST38_9NOST</name>
<gene>
    <name evidence="2" type="ORF">FNW02_01315</name>
</gene>
<keyword evidence="1" id="KW-0732">Signal</keyword>